<evidence type="ECO:0000256" key="12">
    <source>
        <dbReference type="ARBA" id="ARBA00036460"/>
    </source>
</evidence>
<dbReference type="InterPro" id="IPR023352">
    <property type="entry name" value="MAPEG-like_dom_sf"/>
</dbReference>
<keyword evidence="8 22" id="KW-1133">Transmembrane helix</keyword>
<comment type="subunit">
    <text evidence="20">Homotrimer. Interacts with ALOX5AP and ALOX5.</text>
</comment>
<dbReference type="InterPro" id="IPR050997">
    <property type="entry name" value="MAPEG"/>
</dbReference>
<evidence type="ECO:0000256" key="1">
    <source>
        <dbReference type="ARBA" id="ARBA00004477"/>
    </source>
</evidence>
<keyword evidence="10" id="KW-0456">Lyase</keyword>
<evidence type="ECO:0000256" key="9">
    <source>
        <dbReference type="ARBA" id="ARBA00023136"/>
    </source>
</evidence>
<dbReference type="PANTHER" id="PTHR10250:SF4">
    <property type="entry name" value="LEUKOTRIENE C4 SYNTHASE"/>
    <property type="match status" value="1"/>
</dbReference>
<comment type="catalytic activity">
    <reaction evidence="12">
        <text>(13S,14S)-epoxy-(4Z,7Z,9E,11E,16Z,19Z)-docosahexaenoate + glutathione = (13R)-S-glutathionyl-(14S)-hydroxy-(4Z,7Z,9E,11E,16Z,19Z)-docosahexaenoate</text>
        <dbReference type="Rhea" id="RHEA:53508"/>
        <dbReference type="ChEBI" id="CHEBI:57925"/>
        <dbReference type="ChEBI" id="CHEBI:131958"/>
        <dbReference type="ChEBI" id="CHEBI:137407"/>
    </reaction>
    <physiologicalReaction direction="left-to-right" evidence="12">
        <dbReference type="Rhea" id="RHEA:53509"/>
    </physiologicalReaction>
</comment>
<reference evidence="23" key="2">
    <citation type="submission" date="2025-09" db="UniProtKB">
        <authorList>
            <consortium name="Ensembl"/>
        </authorList>
    </citation>
    <scope>IDENTIFICATION</scope>
</reference>
<dbReference type="GO" id="GO:0004464">
    <property type="term" value="F:leukotriene-C4 synthase activity"/>
    <property type="evidence" value="ECO:0007669"/>
    <property type="project" value="UniProtKB-EC"/>
</dbReference>
<gene>
    <name evidence="23" type="primary">LTC4S</name>
</gene>
<dbReference type="Ensembl" id="ENSPTXT00000020099.1">
    <property type="protein sequence ID" value="ENSPTXP00000019506.1"/>
    <property type="gene ID" value="ENSPTXG00000013484.1"/>
</dbReference>
<organism evidence="23 24">
    <name type="scientific">Pseudonaja textilis</name>
    <name type="common">Eastern brown snake</name>
    <dbReference type="NCBI Taxonomy" id="8673"/>
    <lineage>
        <taxon>Eukaryota</taxon>
        <taxon>Metazoa</taxon>
        <taxon>Chordata</taxon>
        <taxon>Craniata</taxon>
        <taxon>Vertebrata</taxon>
        <taxon>Euteleostomi</taxon>
        <taxon>Lepidosauria</taxon>
        <taxon>Squamata</taxon>
        <taxon>Bifurcata</taxon>
        <taxon>Unidentata</taxon>
        <taxon>Episquamata</taxon>
        <taxon>Toxicofera</taxon>
        <taxon>Serpentes</taxon>
        <taxon>Colubroidea</taxon>
        <taxon>Elapidae</taxon>
        <taxon>Hydrophiinae</taxon>
        <taxon>Pseudonaja</taxon>
    </lineage>
</organism>
<comment type="function">
    <text evidence="19">Catalyzes the conjugation of leukotriene A4 with reduced glutathione (GSH) to form leukotriene C4 with high specificity. Can also catalyze the transfer of a glutathionyl group from glutathione (GSH) to 13(S),14(S)-epoxy-docosahexaenoic acid to form maresin conjugate in tissue regeneration 1 (MCTR1), a bioactive lipid mediator that possess potent anti-inflammatory and proresolving actions.</text>
</comment>
<comment type="subcellular location">
    <subcellularLocation>
        <location evidence="1">Endoplasmic reticulum membrane</location>
        <topology evidence="1">Multi-pass membrane protein</topology>
    </subcellularLocation>
    <subcellularLocation>
        <location evidence="13">Nucleus outer membrane</location>
        <topology evidence="13">Multi-pass membrane protein</topology>
    </subcellularLocation>
</comment>
<evidence type="ECO:0000256" key="2">
    <source>
        <dbReference type="ARBA" id="ARBA00010459"/>
    </source>
</evidence>
<accession>A0A670ZE18</accession>
<evidence type="ECO:0000256" key="19">
    <source>
        <dbReference type="ARBA" id="ARBA00045217"/>
    </source>
</evidence>
<dbReference type="GO" id="GO:0005640">
    <property type="term" value="C:nuclear outer membrane"/>
    <property type="evidence" value="ECO:0007669"/>
    <property type="project" value="UniProtKB-SubCell"/>
</dbReference>
<dbReference type="EC" id="4.4.1.20" evidence="15"/>
<keyword evidence="7" id="KW-0256">Endoplasmic reticulum</keyword>
<feature type="transmembrane region" description="Helical" evidence="22">
    <location>
        <begin position="70"/>
        <end position="92"/>
    </location>
</feature>
<name>A0A670ZE18_PSETE</name>
<protein>
    <recommendedName>
        <fullName evidence="16">Leukotriene C4 synthase</fullName>
        <ecNumber evidence="15">4.4.1.20</ecNumber>
    </recommendedName>
    <alternativeName>
        <fullName evidence="18">Glutathione S-transferase LTC4</fullName>
    </alternativeName>
    <alternativeName>
        <fullName evidence="17">Leukotriene-C(4) synthase</fullName>
    </alternativeName>
</protein>
<dbReference type="GO" id="GO:0005789">
    <property type="term" value="C:endoplasmic reticulum membrane"/>
    <property type="evidence" value="ECO:0007669"/>
    <property type="project" value="UniProtKB-SubCell"/>
</dbReference>
<dbReference type="GeneTree" id="ENSGT00940000160738"/>
<evidence type="ECO:0000256" key="15">
    <source>
        <dbReference type="ARBA" id="ARBA00039056"/>
    </source>
</evidence>
<keyword evidence="9 22" id="KW-0472">Membrane</keyword>
<dbReference type="Gene3D" id="1.20.120.550">
    <property type="entry name" value="Membrane associated eicosanoid/glutathione metabolism-like domain"/>
    <property type="match status" value="1"/>
</dbReference>
<comment type="pathway">
    <text evidence="14">Lipid metabolism; leukotriene C4 biosynthesis.</text>
</comment>
<evidence type="ECO:0000313" key="23">
    <source>
        <dbReference type="Ensembl" id="ENSPTXP00000019506.1"/>
    </source>
</evidence>
<keyword evidence="6" id="KW-0434">Leukotriene biosynthesis</keyword>
<evidence type="ECO:0000256" key="16">
    <source>
        <dbReference type="ARBA" id="ARBA00039419"/>
    </source>
</evidence>
<dbReference type="GO" id="GO:0004364">
    <property type="term" value="F:glutathione transferase activity"/>
    <property type="evidence" value="ECO:0007669"/>
    <property type="project" value="TreeGrafter"/>
</dbReference>
<keyword evidence="4" id="KW-0808">Transferase</keyword>
<evidence type="ECO:0000256" key="10">
    <source>
        <dbReference type="ARBA" id="ARBA00023239"/>
    </source>
</evidence>
<dbReference type="Proteomes" id="UP000472273">
    <property type="component" value="Unplaced"/>
</dbReference>
<evidence type="ECO:0000256" key="21">
    <source>
        <dbReference type="ARBA" id="ARBA00049298"/>
    </source>
</evidence>
<evidence type="ECO:0000256" key="14">
    <source>
        <dbReference type="ARBA" id="ARBA00037884"/>
    </source>
</evidence>
<proteinExistence type="inferred from homology"/>
<evidence type="ECO:0000256" key="20">
    <source>
        <dbReference type="ARBA" id="ARBA00046493"/>
    </source>
</evidence>
<dbReference type="SUPFAM" id="SSF161084">
    <property type="entry name" value="MAPEG domain-like"/>
    <property type="match status" value="1"/>
</dbReference>
<evidence type="ECO:0000256" key="6">
    <source>
        <dbReference type="ARBA" id="ARBA00022751"/>
    </source>
</evidence>
<keyword evidence="5 22" id="KW-0812">Transmembrane</keyword>
<reference evidence="23" key="1">
    <citation type="submission" date="2025-08" db="UniProtKB">
        <authorList>
            <consortium name="Ensembl"/>
        </authorList>
    </citation>
    <scope>IDENTIFICATION</scope>
</reference>
<dbReference type="GO" id="GO:0008047">
    <property type="term" value="F:enzyme activator activity"/>
    <property type="evidence" value="ECO:0007669"/>
    <property type="project" value="InterPro"/>
</dbReference>
<evidence type="ECO:0000256" key="11">
    <source>
        <dbReference type="ARBA" id="ARBA00023242"/>
    </source>
</evidence>
<dbReference type="GO" id="GO:0004602">
    <property type="term" value="F:glutathione peroxidase activity"/>
    <property type="evidence" value="ECO:0007669"/>
    <property type="project" value="TreeGrafter"/>
</dbReference>
<dbReference type="InterPro" id="IPR001446">
    <property type="entry name" value="5_LipOase_AP"/>
</dbReference>
<feature type="transmembrane region" description="Helical" evidence="22">
    <location>
        <begin position="12"/>
        <end position="31"/>
    </location>
</feature>
<evidence type="ECO:0000256" key="17">
    <source>
        <dbReference type="ARBA" id="ARBA00041224"/>
    </source>
</evidence>
<dbReference type="GO" id="GO:0019370">
    <property type="term" value="P:leukotriene biosynthetic process"/>
    <property type="evidence" value="ECO:0007669"/>
    <property type="project" value="UniProtKB-KW"/>
</dbReference>
<dbReference type="AlphaFoldDB" id="A0A670ZE18"/>
<dbReference type="Pfam" id="PF01124">
    <property type="entry name" value="MAPEG"/>
    <property type="match status" value="1"/>
</dbReference>
<evidence type="ECO:0000256" key="13">
    <source>
        <dbReference type="ARBA" id="ARBA00037823"/>
    </source>
</evidence>
<dbReference type="InterPro" id="IPR001129">
    <property type="entry name" value="Membr-assoc_MAPEG"/>
</dbReference>
<comment type="similarity">
    <text evidence="2">Belongs to the MAPEG family.</text>
</comment>
<evidence type="ECO:0000256" key="18">
    <source>
        <dbReference type="ARBA" id="ARBA00041943"/>
    </source>
</evidence>
<evidence type="ECO:0000256" key="5">
    <source>
        <dbReference type="ARBA" id="ARBA00022692"/>
    </source>
</evidence>
<sequence>MTELFSFTRRNNELFFTFCLPPAYFAIQVIAFRRKFKVSPPIISGPPEFERIFRAQANCSEYFPIFLSLLWVAGIFSHQVLAAFCGVIYLYARYQYFRGYAHSAERRILSLAPFSGGGGRDFWLHARKAAEAAEVFLSLPQTPPEMSLCWHSLLEQDASQGSKDSFLVERQTFAAFLACSQKKKKEAERSSGQARHMGQVSPSILSPLPSLPRVVYNAMQALCSHRPCGRHSLVFREAWMNCFGRCFGADISLRATNIFSWTTSGPQPTG</sequence>
<comment type="catalytic activity">
    <reaction evidence="21">
        <text>leukotriene C4 = leukotriene A4 + glutathione</text>
        <dbReference type="Rhea" id="RHEA:17617"/>
        <dbReference type="ChEBI" id="CHEBI:57463"/>
        <dbReference type="ChEBI" id="CHEBI:57925"/>
        <dbReference type="ChEBI" id="CHEBI:57973"/>
        <dbReference type="EC" id="4.4.1.20"/>
    </reaction>
    <physiologicalReaction direction="right-to-left" evidence="21">
        <dbReference type="Rhea" id="RHEA:17619"/>
    </physiologicalReaction>
</comment>
<evidence type="ECO:0000256" key="22">
    <source>
        <dbReference type="SAM" id="Phobius"/>
    </source>
</evidence>
<evidence type="ECO:0000313" key="24">
    <source>
        <dbReference type="Proteomes" id="UP000472273"/>
    </source>
</evidence>
<keyword evidence="3" id="KW-0597">Phosphoprotein</keyword>
<dbReference type="PANTHER" id="PTHR10250">
    <property type="entry name" value="MICROSOMAL GLUTATHIONE S-TRANSFERASE"/>
    <property type="match status" value="1"/>
</dbReference>
<dbReference type="FunFam" id="1.20.120.550:FF:000003">
    <property type="entry name" value="Leukotriene C4 synthase"/>
    <property type="match status" value="1"/>
</dbReference>
<evidence type="ECO:0000256" key="3">
    <source>
        <dbReference type="ARBA" id="ARBA00022553"/>
    </source>
</evidence>
<keyword evidence="11" id="KW-0539">Nucleus</keyword>
<evidence type="ECO:0000256" key="7">
    <source>
        <dbReference type="ARBA" id="ARBA00022824"/>
    </source>
</evidence>
<evidence type="ECO:0000256" key="8">
    <source>
        <dbReference type="ARBA" id="ARBA00022989"/>
    </source>
</evidence>
<keyword evidence="24" id="KW-1185">Reference proteome</keyword>
<dbReference type="PRINTS" id="PR00488">
    <property type="entry name" value="5LPOXGNASEAP"/>
</dbReference>
<evidence type="ECO:0000256" key="4">
    <source>
        <dbReference type="ARBA" id="ARBA00022679"/>
    </source>
</evidence>